<comment type="caution">
    <text evidence="1">The sequence shown here is derived from an EMBL/GenBank/DDBJ whole genome shotgun (WGS) entry which is preliminary data.</text>
</comment>
<evidence type="ECO:0000313" key="1">
    <source>
        <dbReference type="EMBL" id="GAG64144.1"/>
    </source>
</evidence>
<proteinExistence type="predicted"/>
<dbReference type="EMBL" id="BART01003955">
    <property type="protein sequence ID" value="GAG64144.1"/>
    <property type="molecule type" value="Genomic_DNA"/>
</dbReference>
<gene>
    <name evidence="1" type="ORF">S01H4_10375</name>
</gene>
<dbReference type="InterPro" id="IPR032466">
    <property type="entry name" value="Metal_Hydrolase"/>
</dbReference>
<dbReference type="Gene3D" id="3.20.20.140">
    <property type="entry name" value="Metal-dependent hydrolases"/>
    <property type="match status" value="1"/>
</dbReference>
<reference evidence="1" key="1">
    <citation type="journal article" date="2014" name="Front. Microbiol.">
        <title>High frequency of phylogenetically diverse reductive dehalogenase-homologous genes in deep subseafloor sedimentary metagenomes.</title>
        <authorList>
            <person name="Kawai M."/>
            <person name="Futagami T."/>
            <person name="Toyoda A."/>
            <person name="Takaki Y."/>
            <person name="Nishi S."/>
            <person name="Hori S."/>
            <person name="Arai W."/>
            <person name="Tsubouchi T."/>
            <person name="Morono Y."/>
            <person name="Uchiyama I."/>
            <person name="Ito T."/>
            <person name="Fujiyama A."/>
            <person name="Inagaki F."/>
            <person name="Takami H."/>
        </authorList>
    </citation>
    <scope>NUCLEOTIDE SEQUENCE</scope>
    <source>
        <strain evidence="1">Expedition CK06-06</strain>
    </source>
</reference>
<evidence type="ECO:0008006" key="2">
    <source>
        <dbReference type="Google" id="ProtNLM"/>
    </source>
</evidence>
<protein>
    <recommendedName>
        <fullName evidence="2">Amidohydrolase-related domain-containing protein</fullName>
    </recommendedName>
</protein>
<accession>X0Z4Y4</accession>
<dbReference type="SUPFAM" id="SSF51556">
    <property type="entry name" value="Metallo-dependent hydrolases"/>
    <property type="match status" value="1"/>
</dbReference>
<dbReference type="AlphaFoldDB" id="X0Z4Y4"/>
<organism evidence="1">
    <name type="scientific">marine sediment metagenome</name>
    <dbReference type="NCBI Taxonomy" id="412755"/>
    <lineage>
        <taxon>unclassified sequences</taxon>
        <taxon>metagenomes</taxon>
        <taxon>ecological metagenomes</taxon>
    </lineage>
</organism>
<sequence length="46" mass="4900">MTLAPELEGCLEIVELLSSYGIISSVGHSDASIEDLDLAINKGTFF</sequence>
<name>X0Z4Y4_9ZZZZ</name>